<accession>A0A438FYZ8</accession>
<proteinExistence type="predicted"/>
<dbReference type="Proteomes" id="UP000288805">
    <property type="component" value="Unassembled WGS sequence"/>
</dbReference>
<evidence type="ECO:0000313" key="2">
    <source>
        <dbReference type="Proteomes" id="UP000288805"/>
    </source>
</evidence>
<organism evidence="1 2">
    <name type="scientific">Vitis vinifera</name>
    <name type="common">Grape</name>
    <dbReference type="NCBI Taxonomy" id="29760"/>
    <lineage>
        <taxon>Eukaryota</taxon>
        <taxon>Viridiplantae</taxon>
        <taxon>Streptophyta</taxon>
        <taxon>Embryophyta</taxon>
        <taxon>Tracheophyta</taxon>
        <taxon>Spermatophyta</taxon>
        <taxon>Magnoliopsida</taxon>
        <taxon>eudicotyledons</taxon>
        <taxon>Gunneridae</taxon>
        <taxon>Pentapetalae</taxon>
        <taxon>rosids</taxon>
        <taxon>Vitales</taxon>
        <taxon>Vitaceae</taxon>
        <taxon>Viteae</taxon>
        <taxon>Vitis</taxon>
    </lineage>
</organism>
<gene>
    <name evidence="1" type="ORF">CK203_035818</name>
</gene>
<dbReference type="InterPro" id="IPR013083">
    <property type="entry name" value="Znf_RING/FYVE/PHD"/>
</dbReference>
<dbReference type="Gene3D" id="3.30.40.10">
    <property type="entry name" value="Zinc/RING finger domain, C3HC4 (zinc finger)"/>
    <property type="match status" value="1"/>
</dbReference>
<evidence type="ECO:0008006" key="3">
    <source>
        <dbReference type="Google" id="ProtNLM"/>
    </source>
</evidence>
<dbReference type="EMBL" id="QGNW01000692">
    <property type="protein sequence ID" value="RVW65186.1"/>
    <property type="molecule type" value="Genomic_DNA"/>
</dbReference>
<dbReference type="SUPFAM" id="SSF57850">
    <property type="entry name" value="RING/U-box"/>
    <property type="match status" value="1"/>
</dbReference>
<sequence length="74" mass="8420">MCCLSMQDEEGEEISDLRCDHLFHKVCLDRWFQYKRSTSPVTGIVGGCAKPWPYACSKQQIIFGASMCQSHIDC</sequence>
<protein>
    <recommendedName>
        <fullName evidence="3">RING-type domain-containing protein</fullName>
    </recommendedName>
</protein>
<name>A0A438FYZ8_VITVI</name>
<reference evidence="1 2" key="1">
    <citation type="journal article" date="2018" name="PLoS Genet.">
        <title>Population sequencing reveals clonal diversity and ancestral inbreeding in the grapevine cultivar Chardonnay.</title>
        <authorList>
            <person name="Roach M.J."/>
            <person name="Johnson D.L."/>
            <person name="Bohlmann J."/>
            <person name="van Vuuren H.J."/>
            <person name="Jones S.J."/>
            <person name="Pretorius I.S."/>
            <person name="Schmidt S.A."/>
            <person name="Borneman A.R."/>
        </authorList>
    </citation>
    <scope>NUCLEOTIDE SEQUENCE [LARGE SCALE GENOMIC DNA]</scope>
    <source>
        <strain evidence="2">cv. Chardonnay</strain>
        <tissue evidence="1">Leaf</tissue>
    </source>
</reference>
<evidence type="ECO:0000313" key="1">
    <source>
        <dbReference type="EMBL" id="RVW65186.1"/>
    </source>
</evidence>
<dbReference type="AlphaFoldDB" id="A0A438FYZ8"/>
<comment type="caution">
    <text evidence="1">The sequence shown here is derived from an EMBL/GenBank/DDBJ whole genome shotgun (WGS) entry which is preliminary data.</text>
</comment>